<comment type="subcellular location">
    <subcellularLocation>
        <location evidence="2">Cytoplasm</location>
    </subcellularLocation>
    <subcellularLocation>
        <location evidence="1">Nucleus</location>
    </subcellularLocation>
</comment>
<keyword evidence="7" id="KW-0539">Nucleus</keyword>
<evidence type="ECO:0000259" key="12">
    <source>
        <dbReference type="Pfam" id="PF20268"/>
    </source>
</evidence>
<comment type="function">
    <text evidence="8">Required for the assembly of mature ribosomes and ribosome biogenesis. Together with EFL1, triggers the GTP-dependent release of EIF6 from 60S pre-ribosomes in the cytoplasm, thereby activating ribosomes for translation competence by allowing 80S ribosome assembly and facilitating EIF6 recycling to the nucleus, where it is required for 60S rRNA processing and nuclear export. Required for normal levels of protein synthesis. May play a role in cellular stress resistance. May play a role in cellular response to DNA damage. May play a role in cell proliferation.</text>
</comment>
<accession>A0A813SMQ8</accession>
<dbReference type="Proteomes" id="UP000663879">
    <property type="component" value="Unassembled WGS sequence"/>
</dbReference>
<proteinExistence type="inferred from homology"/>
<dbReference type="NCBIfam" id="TIGR00291">
    <property type="entry name" value="RNA_SBDS"/>
    <property type="match status" value="1"/>
</dbReference>
<gene>
    <name evidence="13" type="ORF">OXX778_LOCUS6343</name>
</gene>
<comment type="similarity">
    <text evidence="3">Belongs to the SDO1/SBDS family.</text>
</comment>
<keyword evidence="5" id="KW-0963">Cytoplasm</keyword>
<name>A0A813SMQ8_9BILA</name>
<evidence type="ECO:0000256" key="6">
    <source>
        <dbReference type="ARBA" id="ARBA00022517"/>
    </source>
</evidence>
<dbReference type="Gene3D" id="3.30.1250.10">
    <property type="entry name" value="Ribosome maturation protein SBDS, N-terminal domain"/>
    <property type="match status" value="1"/>
</dbReference>
<dbReference type="FunFam" id="1.10.10.900:FF:000001">
    <property type="entry name" value="SBDS, ribosome maturation factor"/>
    <property type="match status" value="1"/>
</dbReference>
<feature type="domain" description="Ribosome maturation protein SDO1/SBDS central" evidence="11">
    <location>
        <begin position="110"/>
        <end position="173"/>
    </location>
</feature>
<dbReference type="Pfam" id="PF20268">
    <property type="entry name" value="SBDS_C"/>
    <property type="match status" value="1"/>
</dbReference>
<reference evidence="13" key="1">
    <citation type="submission" date="2021-02" db="EMBL/GenBank/DDBJ databases">
        <authorList>
            <person name="Nowell W R."/>
        </authorList>
    </citation>
    <scope>NUCLEOTIDE SEQUENCE</scope>
    <source>
        <strain evidence="13">Ploen Becks lab</strain>
    </source>
</reference>
<dbReference type="InterPro" id="IPR018023">
    <property type="entry name" value="Ribosome_mat_SBDS_CS"/>
</dbReference>
<dbReference type="FunFam" id="3.30.1250.10:FF:000001">
    <property type="entry name" value="SBDS, ribosome maturation factor"/>
    <property type="match status" value="1"/>
</dbReference>
<dbReference type="InterPro" id="IPR046928">
    <property type="entry name" value="SDO1/SBDS_C"/>
</dbReference>
<sequence>MAKIFTPSNRIQLTNVAVVRLKKSGHRFEIACYKNKVISWRNKVDTDLDDVLQSHSIFVNVSKGQVAKKEDLLAVFGTEDQTKICLEILEKGELQVSDKERHQQLDNLFKEIATTVADKCVNPATKRPYTVTLIEQAMKDAHFSVNPTKSGKVQALEVIKLLQSSGTLPIERAEMKVRLDIPQKEAKKIKDKITKLVKKVENEEYNATSLEIIGIIDPGRFRDIDEILQAETKGRAVIEVISFKETVEVEEKLE</sequence>
<keyword evidence="6" id="KW-0690">Ribosome biogenesis</keyword>
<dbReference type="GO" id="GO:0005634">
    <property type="term" value="C:nucleus"/>
    <property type="evidence" value="ECO:0007669"/>
    <property type="project" value="UniProtKB-SubCell"/>
</dbReference>
<dbReference type="SUPFAM" id="SSF89895">
    <property type="entry name" value="FYSH domain"/>
    <property type="match status" value="1"/>
</dbReference>
<dbReference type="OrthoDB" id="10253092at2759"/>
<dbReference type="GO" id="GO:0005737">
    <property type="term" value="C:cytoplasm"/>
    <property type="evidence" value="ECO:0007669"/>
    <property type="project" value="UniProtKB-SubCell"/>
</dbReference>
<feature type="domain" description="Ribosome maturation protein SDO1/SBDS C-terminal" evidence="12">
    <location>
        <begin position="175"/>
        <end position="242"/>
    </location>
</feature>
<dbReference type="InterPro" id="IPR037188">
    <property type="entry name" value="Sdo1/SBDS_central_sf"/>
</dbReference>
<evidence type="ECO:0000256" key="1">
    <source>
        <dbReference type="ARBA" id="ARBA00004123"/>
    </source>
</evidence>
<evidence type="ECO:0000313" key="14">
    <source>
        <dbReference type="Proteomes" id="UP000663879"/>
    </source>
</evidence>
<dbReference type="PANTHER" id="PTHR10927">
    <property type="entry name" value="RIBOSOME MATURATION PROTEIN SBDS"/>
    <property type="match status" value="1"/>
</dbReference>
<dbReference type="InterPro" id="IPR036786">
    <property type="entry name" value="Ribosome_mat_SBDS_N_sf"/>
</dbReference>
<comment type="subunit">
    <text evidence="9">Associates with the 60S ribosomal subunit.</text>
</comment>
<evidence type="ECO:0000313" key="13">
    <source>
        <dbReference type="EMBL" id="CAF0798549.1"/>
    </source>
</evidence>
<dbReference type="PROSITE" id="PS01267">
    <property type="entry name" value="UPF0023"/>
    <property type="match status" value="1"/>
</dbReference>
<keyword evidence="14" id="KW-1185">Reference proteome</keyword>
<evidence type="ECO:0000256" key="4">
    <source>
        <dbReference type="ARBA" id="ARBA00014814"/>
    </source>
</evidence>
<dbReference type="InterPro" id="IPR002140">
    <property type="entry name" value="Sdo1/SBDS"/>
</dbReference>
<evidence type="ECO:0000256" key="9">
    <source>
        <dbReference type="ARBA" id="ARBA00049708"/>
    </source>
</evidence>
<dbReference type="PANTHER" id="PTHR10927:SF1">
    <property type="entry name" value="RIBOSOME MATURATION PROTEIN SBDS"/>
    <property type="match status" value="1"/>
</dbReference>
<feature type="domain" description="Ribosome maturation protein SDO1/SBDS N-terminal" evidence="10">
    <location>
        <begin position="15"/>
        <end position="101"/>
    </location>
</feature>
<protein>
    <recommendedName>
        <fullName evidence="4">Ribosome maturation protein SBDS</fullName>
    </recommendedName>
</protein>
<dbReference type="AlphaFoldDB" id="A0A813SMQ8"/>
<dbReference type="EMBL" id="CAJNOC010000745">
    <property type="protein sequence ID" value="CAF0798549.1"/>
    <property type="molecule type" value="Genomic_DNA"/>
</dbReference>
<dbReference type="InterPro" id="IPR039100">
    <property type="entry name" value="Sdo1/SBDS-like"/>
</dbReference>
<evidence type="ECO:0000259" key="10">
    <source>
        <dbReference type="Pfam" id="PF01172"/>
    </source>
</evidence>
<dbReference type="Pfam" id="PF09377">
    <property type="entry name" value="SBDS_domain_II"/>
    <property type="match status" value="1"/>
</dbReference>
<dbReference type="Pfam" id="PF01172">
    <property type="entry name" value="SBDS_N"/>
    <property type="match status" value="1"/>
</dbReference>
<evidence type="ECO:0000256" key="3">
    <source>
        <dbReference type="ARBA" id="ARBA00007433"/>
    </source>
</evidence>
<comment type="caution">
    <text evidence="13">The sequence shown here is derived from an EMBL/GenBank/DDBJ whole genome shotgun (WGS) entry which is preliminary data.</text>
</comment>
<evidence type="ECO:0000256" key="7">
    <source>
        <dbReference type="ARBA" id="ARBA00023242"/>
    </source>
</evidence>
<dbReference type="InterPro" id="IPR018978">
    <property type="entry name" value="SDO1/SBDS_central"/>
</dbReference>
<dbReference type="GO" id="GO:0042256">
    <property type="term" value="P:cytosolic ribosome assembly"/>
    <property type="evidence" value="ECO:0007669"/>
    <property type="project" value="InterPro"/>
</dbReference>
<organism evidence="13 14">
    <name type="scientific">Brachionus calyciflorus</name>
    <dbReference type="NCBI Taxonomy" id="104777"/>
    <lineage>
        <taxon>Eukaryota</taxon>
        <taxon>Metazoa</taxon>
        <taxon>Spiralia</taxon>
        <taxon>Gnathifera</taxon>
        <taxon>Rotifera</taxon>
        <taxon>Eurotatoria</taxon>
        <taxon>Monogononta</taxon>
        <taxon>Pseudotrocha</taxon>
        <taxon>Ploima</taxon>
        <taxon>Brachionidae</taxon>
        <taxon>Brachionus</taxon>
    </lineage>
</organism>
<evidence type="ECO:0000259" key="11">
    <source>
        <dbReference type="Pfam" id="PF09377"/>
    </source>
</evidence>
<dbReference type="InterPro" id="IPR019783">
    <property type="entry name" value="SDO1/SBDS_N"/>
</dbReference>
<dbReference type="Gene3D" id="1.10.10.900">
    <property type="entry name" value="SBDS protein C-terminal domain, subdomain 1"/>
    <property type="match status" value="1"/>
</dbReference>
<evidence type="ECO:0000256" key="8">
    <source>
        <dbReference type="ARBA" id="ARBA00025433"/>
    </source>
</evidence>
<evidence type="ECO:0000256" key="5">
    <source>
        <dbReference type="ARBA" id="ARBA00022490"/>
    </source>
</evidence>
<dbReference type="Gene3D" id="3.30.70.240">
    <property type="match status" value="1"/>
</dbReference>
<dbReference type="SUPFAM" id="SSF109728">
    <property type="entry name" value="Hypothetical protein AF0491, middle domain"/>
    <property type="match status" value="1"/>
</dbReference>
<evidence type="ECO:0000256" key="2">
    <source>
        <dbReference type="ARBA" id="ARBA00004496"/>
    </source>
</evidence>